<name>A0A5B9E353_9BACT</name>
<evidence type="ECO:0000313" key="2">
    <source>
        <dbReference type="Proteomes" id="UP000321820"/>
    </source>
</evidence>
<gene>
    <name evidence="1" type="ORF">FTW19_01285</name>
</gene>
<accession>A0A5B9E353</accession>
<dbReference type="AlphaFoldDB" id="A0A5B9E353"/>
<keyword evidence="2" id="KW-1185">Reference proteome</keyword>
<dbReference type="Proteomes" id="UP000321820">
    <property type="component" value="Chromosome"/>
</dbReference>
<dbReference type="EMBL" id="CP042806">
    <property type="protein sequence ID" value="QEE26753.1"/>
    <property type="molecule type" value="Genomic_DNA"/>
</dbReference>
<reference evidence="1 2" key="1">
    <citation type="submission" date="2019-08" db="EMBL/GenBank/DDBJ databases">
        <title>Complete genome sequence of Terriglobus albidus strain ORNL.</title>
        <authorList>
            <person name="Podar M."/>
        </authorList>
    </citation>
    <scope>NUCLEOTIDE SEQUENCE [LARGE SCALE GENOMIC DNA]</scope>
    <source>
        <strain evidence="1 2">ORNL</strain>
    </source>
</reference>
<sequence length="67" mass="7058">MQISNGQCGLCSHFGETHRDNKLITIVTSHQAEATMLDDCGHPKHSGLHLKVTPISGCDGFTPAAAA</sequence>
<proteinExistence type="predicted"/>
<dbReference type="RefSeq" id="WP_147645891.1">
    <property type="nucleotide sequence ID" value="NZ_CP042806.1"/>
</dbReference>
<protein>
    <submittedName>
        <fullName evidence="1">Uncharacterized protein</fullName>
    </submittedName>
</protein>
<evidence type="ECO:0000313" key="1">
    <source>
        <dbReference type="EMBL" id="QEE26753.1"/>
    </source>
</evidence>
<dbReference type="OrthoDB" id="122304at2"/>
<dbReference type="KEGG" id="talb:FTW19_01285"/>
<organism evidence="1 2">
    <name type="scientific">Terriglobus albidus</name>
    <dbReference type="NCBI Taxonomy" id="1592106"/>
    <lineage>
        <taxon>Bacteria</taxon>
        <taxon>Pseudomonadati</taxon>
        <taxon>Acidobacteriota</taxon>
        <taxon>Terriglobia</taxon>
        <taxon>Terriglobales</taxon>
        <taxon>Acidobacteriaceae</taxon>
        <taxon>Terriglobus</taxon>
    </lineage>
</organism>